<dbReference type="EMBL" id="HBKO01006548">
    <property type="protein sequence ID" value="CAE2197801.1"/>
    <property type="molecule type" value="Transcribed_RNA"/>
</dbReference>
<dbReference type="AlphaFoldDB" id="A0A7S4HFV0"/>
<evidence type="ECO:0000313" key="1">
    <source>
        <dbReference type="EMBL" id="CAE2197801.1"/>
    </source>
</evidence>
<accession>A0A7S4HFV0</accession>
<proteinExistence type="predicted"/>
<gene>
    <name evidence="1" type="ORF">CPOL0286_LOCUS3155</name>
</gene>
<protein>
    <submittedName>
        <fullName evidence="1">Uncharacterized protein</fullName>
    </submittedName>
</protein>
<name>A0A7S4HFV0_9EUKA</name>
<reference evidence="1" key="1">
    <citation type="submission" date="2021-01" db="EMBL/GenBank/DDBJ databases">
        <authorList>
            <person name="Corre E."/>
            <person name="Pelletier E."/>
            <person name="Niang G."/>
            <person name="Scheremetjew M."/>
            <person name="Finn R."/>
            <person name="Kale V."/>
            <person name="Holt S."/>
            <person name="Cochrane G."/>
            <person name="Meng A."/>
            <person name="Brown T."/>
            <person name="Cohen L."/>
        </authorList>
    </citation>
    <scope>NUCLEOTIDE SEQUENCE</scope>
    <source>
        <strain evidence="1">UIO037</strain>
    </source>
</reference>
<organism evidence="1">
    <name type="scientific">Prymnesium polylepis</name>
    <dbReference type="NCBI Taxonomy" id="72548"/>
    <lineage>
        <taxon>Eukaryota</taxon>
        <taxon>Haptista</taxon>
        <taxon>Haptophyta</taxon>
        <taxon>Prymnesiophyceae</taxon>
        <taxon>Prymnesiales</taxon>
        <taxon>Prymnesiaceae</taxon>
        <taxon>Prymnesium</taxon>
    </lineage>
</organism>
<sequence>MLPTHQEPPHAQSPVIDTGEARYSAVGCSRSARLSIERCRKSVSFISLRLSAGDVPAGGYMDGSVGGYREVVGTLPMPDAAMMGSAALEVGLEKGVWRCPKEVRSRWCRFW</sequence>